<proteinExistence type="predicted"/>
<protein>
    <submittedName>
        <fullName evidence="1">Uncharacterized protein</fullName>
    </submittedName>
</protein>
<sequence length="214" mass="24326">MLGHKPQHRGGVWRSAADDECRCRQRGPLNADFAILARRRWYDCAWAQWRAFSEVYGFDPIVTRAQAVQQPDLLATSLGLFLLWVYPRIHGKGRADAHPRSVLTNYPGAVARVLRRDHKLPTPRASTYEAEAKGLLRGYKRVYGTLALAPKRRQPMTRSLWQRIEALQPNQPLSGRSPWMSCHAHLDVVGRRLGRVLSATAHRLGEIVAYSDEI</sequence>
<dbReference type="AlphaFoldDB" id="A0AB34J7N4"/>
<evidence type="ECO:0000313" key="2">
    <source>
        <dbReference type="Proteomes" id="UP001515480"/>
    </source>
</evidence>
<reference evidence="1 2" key="1">
    <citation type="journal article" date="2024" name="Science">
        <title>Giant polyketide synthase enzymes in the biosynthesis of giant marine polyether toxins.</title>
        <authorList>
            <person name="Fallon T.R."/>
            <person name="Shende V.V."/>
            <person name="Wierzbicki I.H."/>
            <person name="Pendleton A.L."/>
            <person name="Watervoot N.F."/>
            <person name="Auber R.P."/>
            <person name="Gonzalez D.J."/>
            <person name="Wisecaver J.H."/>
            <person name="Moore B.S."/>
        </authorList>
    </citation>
    <scope>NUCLEOTIDE SEQUENCE [LARGE SCALE GENOMIC DNA]</scope>
    <source>
        <strain evidence="1 2">12B1</strain>
    </source>
</reference>
<name>A0AB34J7N4_PRYPA</name>
<dbReference type="EMBL" id="JBGBPQ010000012">
    <property type="protein sequence ID" value="KAL1514730.1"/>
    <property type="molecule type" value="Genomic_DNA"/>
</dbReference>
<accession>A0AB34J7N4</accession>
<gene>
    <name evidence="1" type="ORF">AB1Y20_003817</name>
</gene>
<evidence type="ECO:0000313" key="1">
    <source>
        <dbReference type="EMBL" id="KAL1514730.1"/>
    </source>
</evidence>
<comment type="caution">
    <text evidence="1">The sequence shown here is derived from an EMBL/GenBank/DDBJ whole genome shotgun (WGS) entry which is preliminary data.</text>
</comment>
<keyword evidence="2" id="KW-1185">Reference proteome</keyword>
<dbReference type="Proteomes" id="UP001515480">
    <property type="component" value="Unassembled WGS sequence"/>
</dbReference>
<organism evidence="1 2">
    <name type="scientific">Prymnesium parvum</name>
    <name type="common">Toxic golden alga</name>
    <dbReference type="NCBI Taxonomy" id="97485"/>
    <lineage>
        <taxon>Eukaryota</taxon>
        <taxon>Haptista</taxon>
        <taxon>Haptophyta</taxon>
        <taxon>Prymnesiophyceae</taxon>
        <taxon>Prymnesiales</taxon>
        <taxon>Prymnesiaceae</taxon>
        <taxon>Prymnesium</taxon>
    </lineage>
</organism>